<reference evidence="1" key="1">
    <citation type="submission" date="2023-10" db="EMBL/GenBank/DDBJ databases">
        <authorList>
            <person name="Chen Y."/>
            <person name="Shah S."/>
            <person name="Dougan E. K."/>
            <person name="Thang M."/>
            <person name="Chan C."/>
        </authorList>
    </citation>
    <scope>NUCLEOTIDE SEQUENCE [LARGE SCALE GENOMIC DNA]</scope>
</reference>
<feature type="non-terminal residue" evidence="1">
    <location>
        <position position="1"/>
    </location>
</feature>
<evidence type="ECO:0000313" key="2">
    <source>
        <dbReference type="Proteomes" id="UP001189429"/>
    </source>
</evidence>
<keyword evidence="2" id="KW-1185">Reference proteome</keyword>
<accession>A0ABN9PIN3</accession>
<organism evidence="1 2">
    <name type="scientific">Prorocentrum cordatum</name>
    <dbReference type="NCBI Taxonomy" id="2364126"/>
    <lineage>
        <taxon>Eukaryota</taxon>
        <taxon>Sar</taxon>
        <taxon>Alveolata</taxon>
        <taxon>Dinophyceae</taxon>
        <taxon>Prorocentrales</taxon>
        <taxon>Prorocentraceae</taxon>
        <taxon>Prorocentrum</taxon>
    </lineage>
</organism>
<comment type="caution">
    <text evidence="1">The sequence shown here is derived from an EMBL/GenBank/DDBJ whole genome shotgun (WGS) entry which is preliminary data.</text>
</comment>
<name>A0ABN9PIN3_9DINO</name>
<dbReference type="Proteomes" id="UP001189429">
    <property type="component" value="Unassembled WGS sequence"/>
</dbReference>
<gene>
    <name evidence="1" type="ORF">PCOR1329_LOCUS2747</name>
</gene>
<protein>
    <submittedName>
        <fullName evidence="1">Uncharacterized protein</fullName>
    </submittedName>
</protein>
<evidence type="ECO:0000313" key="1">
    <source>
        <dbReference type="EMBL" id="CAK0792011.1"/>
    </source>
</evidence>
<proteinExistence type="predicted"/>
<dbReference type="EMBL" id="CAUYUJ010000693">
    <property type="protein sequence ID" value="CAK0792011.1"/>
    <property type="molecule type" value="Genomic_DNA"/>
</dbReference>
<sequence>QLEQAKAQLKDVTFVLKQIRESYETQRTARLVEEIWETSGRGDFAEMHRFRIQYQANGRGPKRRFFFAPRTHWSAEQWANELAKSPREGGLSAQVIDLDQQLL</sequence>